<proteinExistence type="predicted"/>
<dbReference type="InterPro" id="IPR001296">
    <property type="entry name" value="Glyco_trans_1"/>
</dbReference>
<feature type="domain" description="Glycosyl transferase family 1" evidence="2">
    <location>
        <begin position="222"/>
        <end position="332"/>
    </location>
</feature>
<gene>
    <name evidence="3" type="ORF">LNV07_09105</name>
</gene>
<dbReference type="SUPFAM" id="SSF53756">
    <property type="entry name" value="UDP-Glycosyltransferase/glycogen phosphorylase"/>
    <property type="match status" value="1"/>
</dbReference>
<evidence type="ECO:0000313" key="3">
    <source>
        <dbReference type="EMBL" id="MCV2368251.1"/>
    </source>
</evidence>
<dbReference type="PANTHER" id="PTHR45947:SF3">
    <property type="entry name" value="SULFOQUINOVOSYL TRANSFERASE SQD2"/>
    <property type="match status" value="1"/>
</dbReference>
<dbReference type="PANTHER" id="PTHR45947">
    <property type="entry name" value="SULFOQUINOVOSYL TRANSFERASE SQD2"/>
    <property type="match status" value="1"/>
</dbReference>
<evidence type="ECO:0000256" key="1">
    <source>
        <dbReference type="SAM" id="Phobius"/>
    </source>
</evidence>
<dbReference type="Gene3D" id="3.40.50.2000">
    <property type="entry name" value="Glycogen Phosphorylase B"/>
    <property type="match status" value="1"/>
</dbReference>
<protein>
    <submittedName>
        <fullName evidence="3">Glycosyltransferase</fullName>
    </submittedName>
</protein>
<dbReference type="InterPro" id="IPR050194">
    <property type="entry name" value="Glycosyltransferase_grp1"/>
</dbReference>
<keyword evidence="1" id="KW-0472">Membrane</keyword>
<dbReference type="EMBL" id="JAJIRN010000004">
    <property type="protein sequence ID" value="MCV2368251.1"/>
    <property type="molecule type" value="Genomic_DNA"/>
</dbReference>
<dbReference type="RefSeq" id="WP_263570861.1">
    <property type="nucleotide sequence ID" value="NZ_JAJIRN010000004.1"/>
</dbReference>
<keyword evidence="1" id="KW-1133">Transmembrane helix</keyword>
<evidence type="ECO:0000259" key="2">
    <source>
        <dbReference type="Pfam" id="PF00534"/>
    </source>
</evidence>
<keyword evidence="4" id="KW-1185">Reference proteome</keyword>
<evidence type="ECO:0000313" key="4">
    <source>
        <dbReference type="Proteomes" id="UP001209701"/>
    </source>
</evidence>
<dbReference type="Pfam" id="PF00534">
    <property type="entry name" value="Glycos_transf_1"/>
    <property type="match status" value="1"/>
</dbReference>
<keyword evidence="1" id="KW-0812">Transmembrane</keyword>
<reference evidence="3 4" key="1">
    <citation type="submission" date="2021-11" db="EMBL/GenBank/DDBJ databases">
        <authorList>
            <person name="Liang Q."/>
            <person name="Mou H."/>
            <person name="Liu Z."/>
        </authorList>
    </citation>
    <scope>NUCLEOTIDE SEQUENCE [LARGE SCALE GENOMIC DNA]</scope>
    <source>
        <strain evidence="3 4">CHU3</strain>
    </source>
</reference>
<comment type="caution">
    <text evidence="3">The sequence shown here is derived from an EMBL/GenBank/DDBJ whole genome shotgun (WGS) entry which is preliminary data.</text>
</comment>
<dbReference type="CDD" id="cd03801">
    <property type="entry name" value="GT4_PimA-like"/>
    <property type="match status" value="1"/>
</dbReference>
<sequence length="395" mass="44250">MPQSVKPIVLVFAAFYVPGYRGGGPIRSIENMVARLSDEFEFLIVSSDRDLDDKRSYENVNVDSWNEIGPSKVFYASPSVGSFLNLIRLLREIKYDILYLNSFFGVKFSILPLFILWLRLAARKPVVLAPRGEFSSGALKLKSWKKSVYIKLARHFGIYRDVIWHASTDFESVDIKRTFEVEAGSIVQASNMLVAADLLSSGLLNGGISSACGGRGAGCLSVCFLSRLSPKKNLGFALNILAHVSVPMRFTIYGPLEDPDYWRLCKNLIDELPKHITVTYAGSVPHEQVVTTLAKHDVFFLPTLGENFGHVFLEAWAAGVPVLVSDQTPWRDLERRKLGWDISLDVPADFVQALEEAALFDDVKWAHLRQECQKFANSQTQDVDALAANRALFRR</sequence>
<organism evidence="3 4">
    <name type="scientific">Roseateles oligotrophus</name>
    <dbReference type="NCBI Taxonomy" id="1769250"/>
    <lineage>
        <taxon>Bacteria</taxon>
        <taxon>Pseudomonadati</taxon>
        <taxon>Pseudomonadota</taxon>
        <taxon>Betaproteobacteria</taxon>
        <taxon>Burkholderiales</taxon>
        <taxon>Sphaerotilaceae</taxon>
        <taxon>Roseateles</taxon>
    </lineage>
</organism>
<feature type="transmembrane region" description="Helical" evidence="1">
    <location>
        <begin position="97"/>
        <end position="118"/>
    </location>
</feature>
<accession>A0ABT2YE04</accession>
<name>A0ABT2YE04_9BURK</name>
<dbReference type="Proteomes" id="UP001209701">
    <property type="component" value="Unassembled WGS sequence"/>
</dbReference>